<dbReference type="GO" id="GO:0016616">
    <property type="term" value="F:oxidoreductase activity, acting on the CH-OH group of donors, NAD or NADP as acceptor"/>
    <property type="evidence" value="ECO:0007669"/>
    <property type="project" value="InterPro"/>
</dbReference>
<dbReference type="Gene3D" id="3.40.50.720">
    <property type="entry name" value="NAD(P)-binding Rossmann-like Domain"/>
    <property type="match status" value="1"/>
</dbReference>
<organism evidence="2">
    <name type="scientific">marine sediment metagenome</name>
    <dbReference type="NCBI Taxonomy" id="412755"/>
    <lineage>
        <taxon>unclassified sequences</taxon>
        <taxon>metagenomes</taxon>
        <taxon>ecological metagenomes</taxon>
    </lineage>
</organism>
<sequence>MAEDKPGDALSEEKRFVRDLSISVVGIGRLGICFAAVFAERGYRVIGVDIREERVREINEGKIETIEPFLAEYLRGTEEFEATADYSYAVANTDVTFIFVNTPSRTNGSFSNEQVESTLKSMSPALRKKENHLVVVASTVMPGSMKGFSRLLDMPHIGLCYNPSFIAQGDVIRGFEEPDFVLIGESDSRSGDLLQDLWSEILRARLPIVRMSWENAELAKITLNAYITMKISFVN</sequence>
<gene>
    <name evidence="2" type="ORF">S03H2_46441</name>
</gene>
<dbReference type="GO" id="GO:0016628">
    <property type="term" value="F:oxidoreductase activity, acting on the CH-CH group of donors, NAD or NADP as acceptor"/>
    <property type="evidence" value="ECO:0007669"/>
    <property type="project" value="InterPro"/>
</dbReference>
<dbReference type="PANTHER" id="PTHR43750:SF3">
    <property type="entry name" value="UDP-GLUCOSE 6-DEHYDROGENASE TUAD"/>
    <property type="match status" value="1"/>
</dbReference>
<dbReference type="SUPFAM" id="SSF51735">
    <property type="entry name" value="NAD(P)-binding Rossmann-fold domains"/>
    <property type="match status" value="1"/>
</dbReference>
<name>X1J218_9ZZZZ</name>
<dbReference type="AlphaFoldDB" id="X1J218"/>
<feature type="domain" description="UDP-glucose/GDP-mannose dehydrogenase N-terminal" evidence="1">
    <location>
        <begin position="21"/>
        <end position="196"/>
    </location>
</feature>
<comment type="caution">
    <text evidence="2">The sequence shown here is derived from an EMBL/GenBank/DDBJ whole genome shotgun (WGS) entry which is preliminary data.</text>
</comment>
<dbReference type="PANTHER" id="PTHR43750">
    <property type="entry name" value="UDP-GLUCOSE 6-DEHYDROGENASE TUAD"/>
    <property type="match status" value="1"/>
</dbReference>
<feature type="non-terminal residue" evidence="2">
    <location>
        <position position="235"/>
    </location>
</feature>
<proteinExistence type="predicted"/>
<evidence type="ECO:0000259" key="1">
    <source>
        <dbReference type="Pfam" id="PF03721"/>
    </source>
</evidence>
<dbReference type="PIRSF" id="PIRSF000124">
    <property type="entry name" value="UDPglc_GDPman_dh"/>
    <property type="match status" value="1"/>
</dbReference>
<reference evidence="2" key="1">
    <citation type="journal article" date="2014" name="Front. Microbiol.">
        <title>High frequency of phylogenetically diverse reductive dehalogenase-homologous genes in deep subseafloor sedimentary metagenomes.</title>
        <authorList>
            <person name="Kawai M."/>
            <person name="Futagami T."/>
            <person name="Toyoda A."/>
            <person name="Takaki Y."/>
            <person name="Nishi S."/>
            <person name="Hori S."/>
            <person name="Arai W."/>
            <person name="Tsubouchi T."/>
            <person name="Morono Y."/>
            <person name="Uchiyama I."/>
            <person name="Ito T."/>
            <person name="Fujiyama A."/>
            <person name="Inagaki F."/>
            <person name="Takami H."/>
        </authorList>
    </citation>
    <scope>NUCLEOTIDE SEQUENCE</scope>
    <source>
        <strain evidence="2">Expedition CK06-06</strain>
    </source>
</reference>
<dbReference type="InterPro" id="IPR036291">
    <property type="entry name" value="NAD(P)-bd_dom_sf"/>
</dbReference>
<dbReference type="InterPro" id="IPR017476">
    <property type="entry name" value="UDP-Glc/GDP-Man"/>
</dbReference>
<dbReference type="GO" id="GO:0051287">
    <property type="term" value="F:NAD binding"/>
    <property type="evidence" value="ECO:0007669"/>
    <property type="project" value="InterPro"/>
</dbReference>
<dbReference type="EMBL" id="BARU01029156">
    <property type="protein sequence ID" value="GAH63828.1"/>
    <property type="molecule type" value="Genomic_DNA"/>
</dbReference>
<dbReference type="InterPro" id="IPR001732">
    <property type="entry name" value="UDP-Glc/GDP-Man_DH_N"/>
</dbReference>
<evidence type="ECO:0000313" key="2">
    <source>
        <dbReference type="EMBL" id="GAH63828.1"/>
    </source>
</evidence>
<protein>
    <recommendedName>
        <fullName evidence="1">UDP-glucose/GDP-mannose dehydrogenase N-terminal domain-containing protein</fullName>
    </recommendedName>
</protein>
<dbReference type="Pfam" id="PF03721">
    <property type="entry name" value="UDPG_MGDP_dh_N"/>
    <property type="match status" value="1"/>
</dbReference>
<dbReference type="InterPro" id="IPR028359">
    <property type="entry name" value="UDP_ManNAc/GlcNAc_DH"/>
</dbReference>
<accession>X1J218</accession>
<dbReference type="PIRSF" id="PIRSF500136">
    <property type="entry name" value="UDP_ManNAc_DH"/>
    <property type="match status" value="1"/>
</dbReference>
<dbReference type="GO" id="GO:0000271">
    <property type="term" value="P:polysaccharide biosynthetic process"/>
    <property type="evidence" value="ECO:0007669"/>
    <property type="project" value="InterPro"/>
</dbReference>